<dbReference type="eggNOG" id="COG3940">
    <property type="taxonomic scope" value="Bacteria"/>
</dbReference>
<dbReference type="Proteomes" id="UP000001351">
    <property type="component" value="Chromosome"/>
</dbReference>
<dbReference type="CAZy" id="GH43">
    <property type="family name" value="Glycoside Hydrolase Family 43"/>
</dbReference>
<dbReference type="AlphaFoldDB" id="Q08YV8"/>
<keyword evidence="4" id="KW-0378">Hydrolase</keyword>
<dbReference type="OrthoDB" id="177947at2"/>
<evidence type="ECO:0000313" key="5">
    <source>
        <dbReference type="Proteomes" id="UP000001351"/>
    </source>
</evidence>
<reference evidence="3 5" key="2">
    <citation type="journal article" date="2011" name="Mol. Biol. Evol.">
        <title>Comparative genomic analysis of fruiting body formation in Myxococcales.</title>
        <authorList>
            <person name="Huntley S."/>
            <person name="Hamann N."/>
            <person name="Wegener-Feldbrugge S."/>
            <person name="Treuner-Lange A."/>
            <person name="Kube M."/>
            <person name="Reinhardt R."/>
            <person name="Klages S."/>
            <person name="Muller R."/>
            <person name="Ronning C.M."/>
            <person name="Nierman W.C."/>
            <person name="Sogaard-Andersen L."/>
        </authorList>
    </citation>
    <scope>NUCLEOTIDE SEQUENCE [LARGE SCALE GENOMIC DNA]</scope>
    <source>
        <strain evidence="3 5">DW4/3-1</strain>
    </source>
</reference>
<feature type="signal peptide" evidence="2">
    <location>
        <begin position="1"/>
        <end position="26"/>
    </location>
</feature>
<dbReference type="PATRIC" id="fig|378806.16.peg.4735"/>
<feature type="chain" id="PRO_5010840186" evidence="2">
    <location>
        <begin position="27"/>
        <end position="92"/>
    </location>
</feature>
<sequence length="92" mass="9945">MALPRACTALLLGLTALLFSTTSSLAAGESTFRNPLLADGADPWLQYHNGNYYLATTTWSSQMMMRKSPTLAGAEHRDASGDLVRHHGQPVL</sequence>
<organism evidence="4 6">
    <name type="scientific">Stigmatella aurantiaca (strain DW4/3-1)</name>
    <dbReference type="NCBI Taxonomy" id="378806"/>
    <lineage>
        <taxon>Bacteria</taxon>
        <taxon>Pseudomonadati</taxon>
        <taxon>Myxococcota</taxon>
        <taxon>Myxococcia</taxon>
        <taxon>Myxococcales</taxon>
        <taxon>Cystobacterineae</taxon>
        <taxon>Archangiaceae</taxon>
        <taxon>Stigmatella</taxon>
    </lineage>
</organism>
<dbReference type="HOGENOM" id="CLU_2411776_0_0_7"/>
<evidence type="ECO:0000313" key="3">
    <source>
        <dbReference type="EMBL" id="ADO68495.1"/>
    </source>
</evidence>
<dbReference type="RefSeq" id="WP_002615034.1">
    <property type="nucleotide sequence ID" value="NC_014623.1"/>
</dbReference>
<protein>
    <submittedName>
        <fullName evidence="3">Glycoside hydrolase, family 43</fullName>
    </submittedName>
    <submittedName>
        <fullName evidence="4">Putative hydrolase</fullName>
    </submittedName>
</protein>
<dbReference type="EMBL" id="AAMD01000075">
    <property type="protein sequence ID" value="EAU65683.1"/>
    <property type="molecule type" value="Genomic_DNA"/>
</dbReference>
<name>Q08YV8_STIAD</name>
<dbReference type="Gene3D" id="2.115.10.20">
    <property type="entry name" value="Glycosyl hydrolase domain, family 43"/>
    <property type="match status" value="1"/>
</dbReference>
<evidence type="ECO:0000256" key="1">
    <source>
        <dbReference type="SAM" id="MobiDB-lite"/>
    </source>
</evidence>
<dbReference type="Proteomes" id="UP000032702">
    <property type="component" value="Unassembled WGS sequence"/>
</dbReference>
<dbReference type="InterPro" id="IPR023296">
    <property type="entry name" value="Glyco_hydro_beta-prop_sf"/>
</dbReference>
<dbReference type="EMBL" id="CP002271">
    <property type="protein sequence ID" value="ADO68495.1"/>
    <property type="molecule type" value="Genomic_DNA"/>
</dbReference>
<feature type="compositionally biased region" description="Basic and acidic residues" evidence="1">
    <location>
        <begin position="74"/>
        <end position="85"/>
    </location>
</feature>
<gene>
    <name evidence="3" type="ordered locus">STAUR_0691</name>
    <name evidence="4" type="ORF">STIAU_0757</name>
</gene>
<dbReference type="KEGG" id="sur:STAUR_0691"/>
<dbReference type="STRING" id="378806.STAUR_0691"/>
<accession>Q08YV8</accession>
<reference evidence="4 6" key="1">
    <citation type="submission" date="2006-04" db="EMBL/GenBank/DDBJ databases">
        <authorList>
            <person name="Nierman W.C."/>
        </authorList>
    </citation>
    <scope>NUCLEOTIDE SEQUENCE [LARGE SCALE GENOMIC DNA]</scope>
    <source>
        <strain evidence="4 6">DW4/3-1</strain>
    </source>
</reference>
<evidence type="ECO:0000313" key="4">
    <source>
        <dbReference type="EMBL" id="EAU65683.1"/>
    </source>
</evidence>
<evidence type="ECO:0000313" key="6">
    <source>
        <dbReference type="Proteomes" id="UP000032702"/>
    </source>
</evidence>
<dbReference type="SUPFAM" id="SSF75005">
    <property type="entry name" value="Arabinanase/levansucrase/invertase"/>
    <property type="match status" value="1"/>
</dbReference>
<evidence type="ECO:0000256" key="2">
    <source>
        <dbReference type="SAM" id="SignalP"/>
    </source>
</evidence>
<dbReference type="GO" id="GO:0016787">
    <property type="term" value="F:hydrolase activity"/>
    <property type="evidence" value="ECO:0007669"/>
    <property type="project" value="UniProtKB-KW"/>
</dbReference>
<keyword evidence="2" id="KW-0732">Signal</keyword>
<proteinExistence type="predicted"/>
<feature type="region of interest" description="Disordered" evidence="1">
    <location>
        <begin position="70"/>
        <end position="92"/>
    </location>
</feature>
<keyword evidence="5" id="KW-1185">Reference proteome</keyword>